<evidence type="ECO:0000313" key="6">
    <source>
        <dbReference type="Proteomes" id="UP000223060"/>
    </source>
</evidence>
<protein>
    <recommendedName>
        <fullName evidence="7">Bacterial Ig domain-containing protein</fullName>
    </recommendedName>
</protein>
<evidence type="ECO:0000259" key="4">
    <source>
        <dbReference type="Pfam" id="PF20622"/>
    </source>
</evidence>
<feature type="domain" description="Bacterial Ig" evidence="3">
    <location>
        <begin position="663"/>
        <end position="741"/>
    </location>
</feature>
<feature type="domain" description="Bacterial Ig" evidence="4">
    <location>
        <begin position="747"/>
        <end position="826"/>
    </location>
</feature>
<feature type="domain" description="Bacterial Ig" evidence="3">
    <location>
        <begin position="414"/>
        <end position="496"/>
    </location>
</feature>
<evidence type="ECO:0008006" key="7">
    <source>
        <dbReference type="Google" id="ProtNLM"/>
    </source>
</evidence>
<dbReference type="EMBL" id="CP011102">
    <property type="protein sequence ID" value="AQY52331.1"/>
    <property type="molecule type" value="Genomic_DNA"/>
</dbReference>
<feature type="region of interest" description="Disordered" evidence="1">
    <location>
        <begin position="727"/>
        <end position="746"/>
    </location>
</feature>
<dbReference type="RefSeq" id="WP_118907772.1">
    <property type="nucleotide sequence ID" value="NZ_CP011102.1"/>
</dbReference>
<evidence type="ECO:0000256" key="1">
    <source>
        <dbReference type="SAM" id="MobiDB-lite"/>
    </source>
</evidence>
<reference evidence="6" key="1">
    <citation type="submission" date="2015-03" db="EMBL/GenBank/DDBJ databases">
        <authorList>
            <person name="Ferrari E."/>
            <person name="Walter M.C."/>
            <person name="Huptas C."/>
            <person name="Scherer S."/>
            <person name="Mueller-Herbst S."/>
        </authorList>
    </citation>
    <scope>NUCLEOTIDE SEQUENCE [LARGE SCALE GENOMIC DNA]</scope>
    <source>
        <strain evidence="6">LWP01</strain>
    </source>
</reference>
<feature type="domain" description="Bacterial Ig" evidence="4">
    <location>
        <begin position="1365"/>
        <end position="1445"/>
    </location>
</feature>
<feature type="signal peptide" evidence="2">
    <location>
        <begin position="1"/>
        <end position="34"/>
    </location>
</feature>
<feature type="compositionally biased region" description="Polar residues" evidence="1">
    <location>
        <begin position="677"/>
        <end position="686"/>
    </location>
</feature>
<feature type="chain" id="PRO_5012436107" description="Bacterial Ig domain-containing protein" evidence="2">
    <location>
        <begin position="35"/>
        <end position="1535"/>
    </location>
</feature>
<evidence type="ECO:0000256" key="2">
    <source>
        <dbReference type="SAM" id="SignalP"/>
    </source>
</evidence>
<dbReference type="NCBIfam" id="NF033510">
    <property type="entry name" value="Ca_tandemer"/>
    <property type="match status" value="6"/>
</dbReference>
<dbReference type="Gene3D" id="2.60.40.10">
    <property type="entry name" value="Immunoglobulins"/>
    <property type="match status" value="7"/>
</dbReference>
<feature type="domain" description="Bacterial Ig" evidence="4">
    <location>
        <begin position="1280"/>
        <end position="1357"/>
    </location>
</feature>
<evidence type="ECO:0000259" key="3">
    <source>
        <dbReference type="Pfam" id="PF17936"/>
    </source>
</evidence>
<accession>A0A1S7FY40</accession>
<feature type="domain" description="Bacterial Ig" evidence="3">
    <location>
        <begin position="499"/>
        <end position="578"/>
    </location>
</feature>
<feature type="region of interest" description="Disordered" evidence="1">
    <location>
        <begin position="660"/>
        <end position="686"/>
    </location>
</feature>
<gene>
    <name evidence="5" type="ORF">UE46_15800</name>
</gene>
<feature type="domain" description="Bacterial Ig" evidence="3">
    <location>
        <begin position="250"/>
        <end position="330"/>
    </location>
</feature>
<dbReference type="InterPro" id="IPR046746">
    <property type="entry name" value="Big_15"/>
</dbReference>
<dbReference type="Pfam" id="PF17936">
    <property type="entry name" value="Big_6"/>
    <property type="match status" value="6"/>
</dbReference>
<evidence type="ECO:0000313" key="5">
    <source>
        <dbReference type="EMBL" id="AQY52331.1"/>
    </source>
</evidence>
<sequence>MTKQKTMKKVAIALIAANVVASTFITTLPGMAFAAENKDQGTSVGTQAETKLLSGLKAGLGATIQNTNLLQNPNFVGQPVDNGITSWTTDGKGDNAYQGAYLKYNGSTYITYMDTTDSWNHFTPKSDGIEISHNRKIDNGYIAYIGQDVAVTKGQSYKLSTGYQYISGSKLENLEIRVINYNDNGTVQNLNTSDWVPVTSTTRTNYSKTVTATSSKIRVEFKVIGLGDAIGTEGTVKVFNSTFQNTDQTAPTAPTNTSDVYTNSTTVTGNAEANSTVSVQANGTEIGTAKADANGNYTVTIPKQAYNTPLQITAQDIAGNISDPATTNVKQAPIVTPTIEPLTSKNTTASGTGEPGSTLTFTANGINYTTTVAADGTWSVAIPKQAANTVVEANSVLNGVSSGKANATVTYEGPSTPVLDNVTNKSTKVTGTGTPGNTITLKVKDDDMTLTYTGLVDDFGDFSIPIDTPNAGAIVEAIAKDQDGVLSDKTTTTVLDAIAPDAPTVQGLTDTSTKVIGKGEANCDVTVTLPSGGTITGTTDADGNFSITIPKQAVGKDVSVALTDAAGNKGAATVVTVQADILANPTVNRVSNQDTKVTGTGVAGATVTVIANGKNYTGTVDANGNYEVAIPKLAAGLEVAVQQAKAGKTSGVVKTIVQDDRTPSAPSVNPVKDSDTKATGTGTPGDTITVKLPNGNTASGVVPANGTWSIDIPAQPAGSELDVTATGPNGKTSEPTEVTVAQSPTSGSLTTGDFTIGKDQYIVGTYTGDVKNFRVTIGSKVYTGGSIDPVKHTYTFYATDKAVEGPFTIAALDQYGNVLDTKTANMVKVSTRTPVAPTVNPVKDSDTKATGTGVAGDTITVKTPAGQTYTGVVPANGTWSINIPAQAAGTKLDVTATTPDNKVSPATTVTVAQTPQTGTLTAKDFTVGVDKNITGTFTGDVKNFRVTIGSTVYTGGSVNADGTYSFYALDKITAATSAQTYKIEALDKYGNVLNTKTANIIQNGGSVTPGTGTVTANAFVIHTDKNVTGTLSGDVKSIKLVYDGVTYSGGTISGNQFSFYALDKIVDKSKSARIDGYDANGNKIATSAIALSDSQDSSSTVGKGSVTANDFNVGVDKYITGAYTGDVVSIKVRVDGTTYTGGTLSAGQYNFYASDKITSTNQVVYVDGYDKNGNKIATSIVSVAKVLPATTGTITPTVFKIPADKTLTASYTGDVKSVAVTINGTKYTGGTVSNGTVSFYIGDKITSTSDVVKIEAIDAYARVLDTKNVVIQSSVVIPNTVTPAAFTIGSSYLTGTYSGNVKTVQVKINGTMYSGGTVADGNINFYIGNKVTSTSDSVIIYGYDANGTQVDMKTVTVLNPAKGVGTVTPAVYTTPGDTNLVGTYTGDVKSIIVTVNGTDYTGGTLDNGNFTFWMGTKVTSASDVVTIKGLDANKNIIDTKTVTVKAATPAIGTIAPASFSLKTSAVTGTYTGDAKAIRVTVNGTALAIGGTVTGGNFNYYVGMKNKITSKDDVVKVALIDKNGLVMDEQNLTIVD</sequence>
<feature type="domain" description="Bacterial Ig" evidence="4">
    <location>
        <begin position="1104"/>
        <end position="1184"/>
    </location>
</feature>
<keyword evidence="2" id="KW-0732">Signal</keyword>
<dbReference type="InterPro" id="IPR013783">
    <property type="entry name" value="Ig-like_fold"/>
</dbReference>
<feature type="domain" description="Bacterial Ig" evidence="4">
    <location>
        <begin position="1012"/>
        <end position="1091"/>
    </location>
</feature>
<feature type="domain" description="Bacterial Ig" evidence="4">
    <location>
        <begin position="1452"/>
        <end position="1534"/>
    </location>
</feature>
<dbReference type="Pfam" id="PF20622">
    <property type="entry name" value="Big_15"/>
    <property type="match status" value="8"/>
</dbReference>
<name>A0A1S7FY40_9LIST</name>
<proteinExistence type="predicted"/>
<keyword evidence="6" id="KW-1185">Reference proteome</keyword>
<organism evidence="5 6">
    <name type="scientific">Listeria weihenstephanensis</name>
    <dbReference type="NCBI Taxonomy" id="1006155"/>
    <lineage>
        <taxon>Bacteria</taxon>
        <taxon>Bacillati</taxon>
        <taxon>Bacillota</taxon>
        <taxon>Bacilli</taxon>
        <taxon>Bacillales</taxon>
        <taxon>Listeriaceae</taxon>
        <taxon>Listeria</taxon>
    </lineage>
</organism>
<feature type="domain" description="Bacterial Ig" evidence="4">
    <location>
        <begin position="1192"/>
        <end position="1272"/>
    </location>
</feature>
<feature type="domain" description="Bacterial Ig" evidence="3">
    <location>
        <begin position="584"/>
        <end position="659"/>
    </location>
</feature>
<dbReference type="InterPro" id="IPR041498">
    <property type="entry name" value="Big_6"/>
</dbReference>
<feature type="domain" description="Bacterial Ig" evidence="3">
    <location>
        <begin position="834"/>
        <end position="912"/>
    </location>
</feature>
<dbReference type="Proteomes" id="UP000223060">
    <property type="component" value="Chromosome"/>
</dbReference>
<dbReference type="KEGG" id="lwi:UE46_15800"/>
<feature type="domain" description="Bacterial Ig" evidence="4">
    <location>
        <begin position="918"/>
        <end position="1001"/>
    </location>
</feature>